<organism evidence="1 2">
    <name type="scientific">Panagrolaimus sp. ES5</name>
    <dbReference type="NCBI Taxonomy" id="591445"/>
    <lineage>
        <taxon>Eukaryota</taxon>
        <taxon>Metazoa</taxon>
        <taxon>Ecdysozoa</taxon>
        <taxon>Nematoda</taxon>
        <taxon>Chromadorea</taxon>
        <taxon>Rhabditida</taxon>
        <taxon>Tylenchina</taxon>
        <taxon>Panagrolaimomorpha</taxon>
        <taxon>Panagrolaimoidea</taxon>
        <taxon>Panagrolaimidae</taxon>
        <taxon>Panagrolaimus</taxon>
    </lineage>
</organism>
<proteinExistence type="predicted"/>
<accession>A0AC34GDV0</accession>
<dbReference type="WBParaSite" id="ES5_v2.g27899.t1">
    <property type="protein sequence ID" value="ES5_v2.g27899.t1"/>
    <property type="gene ID" value="ES5_v2.g27899"/>
</dbReference>
<name>A0AC34GDV0_9BILA</name>
<sequence>MKAKFAVQKLCQVAKGRLRLTKTSREEDTNDAIESQIIPESSSSIAKALLKKVKKKPKIKKEPVFTRQQLKIREIKEAERNERRKEGRFELIHMDEFIDNLLRKEHYLNIKLPQIPVSF</sequence>
<evidence type="ECO:0000313" key="2">
    <source>
        <dbReference type="WBParaSite" id="ES5_v2.g27899.t1"/>
    </source>
</evidence>
<evidence type="ECO:0000313" key="1">
    <source>
        <dbReference type="Proteomes" id="UP000887579"/>
    </source>
</evidence>
<protein>
    <submittedName>
        <fullName evidence="2">Pre-mRNA-splicing factor 38</fullName>
    </submittedName>
</protein>
<reference evidence="2" key="1">
    <citation type="submission" date="2022-11" db="UniProtKB">
        <authorList>
            <consortium name="WormBaseParasite"/>
        </authorList>
    </citation>
    <scope>IDENTIFICATION</scope>
</reference>
<dbReference type="Proteomes" id="UP000887579">
    <property type="component" value="Unplaced"/>
</dbReference>